<evidence type="ECO:0000313" key="3">
    <source>
        <dbReference type="EMBL" id="KAF1976889.1"/>
    </source>
</evidence>
<dbReference type="EMBL" id="ML976665">
    <property type="protein sequence ID" value="KAF1976889.1"/>
    <property type="molecule type" value="Genomic_DNA"/>
</dbReference>
<reference evidence="3" key="1">
    <citation type="journal article" date="2020" name="Stud. Mycol.">
        <title>101 Dothideomycetes genomes: a test case for predicting lifestyles and emergence of pathogens.</title>
        <authorList>
            <person name="Haridas S."/>
            <person name="Albert R."/>
            <person name="Binder M."/>
            <person name="Bloem J."/>
            <person name="Labutti K."/>
            <person name="Salamov A."/>
            <person name="Andreopoulos B."/>
            <person name="Baker S."/>
            <person name="Barry K."/>
            <person name="Bills G."/>
            <person name="Bluhm B."/>
            <person name="Cannon C."/>
            <person name="Castanera R."/>
            <person name="Culley D."/>
            <person name="Daum C."/>
            <person name="Ezra D."/>
            <person name="Gonzalez J."/>
            <person name="Henrissat B."/>
            <person name="Kuo A."/>
            <person name="Liang C."/>
            <person name="Lipzen A."/>
            <person name="Lutzoni F."/>
            <person name="Magnuson J."/>
            <person name="Mondo S."/>
            <person name="Nolan M."/>
            <person name="Ohm R."/>
            <person name="Pangilinan J."/>
            <person name="Park H.-J."/>
            <person name="Ramirez L."/>
            <person name="Alfaro M."/>
            <person name="Sun H."/>
            <person name="Tritt A."/>
            <person name="Yoshinaga Y."/>
            <person name="Zwiers L.-H."/>
            <person name="Turgeon B."/>
            <person name="Goodwin S."/>
            <person name="Spatafora J."/>
            <person name="Crous P."/>
            <person name="Grigoriev I."/>
        </authorList>
    </citation>
    <scope>NUCLEOTIDE SEQUENCE</scope>
    <source>
        <strain evidence="3">CBS 107.79</strain>
    </source>
</reference>
<keyword evidence="2" id="KW-0812">Transmembrane</keyword>
<gene>
    <name evidence="3" type="ORF">BU23DRAFT_14694</name>
</gene>
<keyword evidence="2" id="KW-0472">Membrane</keyword>
<keyword evidence="2" id="KW-1133">Transmembrane helix</keyword>
<evidence type="ECO:0000256" key="1">
    <source>
        <dbReference type="SAM" id="MobiDB-lite"/>
    </source>
</evidence>
<feature type="region of interest" description="Disordered" evidence="1">
    <location>
        <begin position="134"/>
        <end position="161"/>
    </location>
</feature>
<proteinExistence type="predicted"/>
<organism evidence="3 4">
    <name type="scientific">Bimuria novae-zelandiae CBS 107.79</name>
    <dbReference type="NCBI Taxonomy" id="1447943"/>
    <lineage>
        <taxon>Eukaryota</taxon>
        <taxon>Fungi</taxon>
        <taxon>Dikarya</taxon>
        <taxon>Ascomycota</taxon>
        <taxon>Pezizomycotina</taxon>
        <taxon>Dothideomycetes</taxon>
        <taxon>Pleosporomycetidae</taxon>
        <taxon>Pleosporales</taxon>
        <taxon>Massarineae</taxon>
        <taxon>Didymosphaeriaceae</taxon>
        <taxon>Bimuria</taxon>
    </lineage>
</organism>
<dbReference type="Proteomes" id="UP000800036">
    <property type="component" value="Unassembled WGS sequence"/>
</dbReference>
<accession>A0A6A5VKB6</accession>
<evidence type="ECO:0000313" key="4">
    <source>
        <dbReference type="Proteomes" id="UP000800036"/>
    </source>
</evidence>
<dbReference type="OrthoDB" id="3777306at2759"/>
<sequence length="161" mass="17865">MAFQRDITVGPDTVDFAALTRPTAPTSLVARATSSETTRRIWIITGISILVSLVVMGIFCCVVLYLMHRTKEKRKKRTLDLGLLNPNRGYCPVNDMELQYEGAQELPADHNFSGYNVELPAGAHEVPKVQQLDGYVAPPKPSAHPAELASNMHTQNKVDYR</sequence>
<name>A0A6A5VKB6_9PLEO</name>
<keyword evidence="4" id="KW-1185">Reference proteome</keyword>
<dbReference type="AlphaFoldDB" id="A0A6A5VKB6"/>
<feature type="transmembrane region" description="Helical" evidence="2">
    <location>
        <begin position="41"/>
        <end position="67"/>
    </location>
</feature>
<evidence type="ECO:0000256" key="2">
    <source>
        <dbReference type="SAM" id="Phobius"/>
    </source>
</evidence>
<protein>
    <submittedName>
        <fullName evidence="3">Uncharacterized protein</fullName>
    </submittedName>
</protein>